<dbReference type="AlphaFoldDB" id="A0A495XC94"/>
<dbReference type="Gene3D" id="3.20.20.10">
    <property type="entry name" value="Alanine racemase"/>
    <property type="match status" value="1"/>
</dbReference>
<sequence length="435" mass="47586">MSGVKDVSPGRGERGRARCRGGMTLSDILPTLAHSLHPAPDRRLWPDVDDRRLRWIAATFGTPTYVLDENEVRHQCRRFREVLSGFRVAFASKALSCKAVVRWVGEEGLWLDVCSAGELAVARAAGFPDERILFHGNAKTPEDLKAAHGVGRIVVDSVDELERIADARVLLRVLPRVAADTHPALATGDTGQKFGLGEADLVRALEIVDARPDLELVGLHCHIGSQIRHVATYEQAARRMVALIARLGRPVRELDLGGGFAVPYTSGEDEFDLVGYADRVTRAVRYECARQRVAVPRLVVEPGRSIVAKAGVTLYRVTSVKHPFVAVDGGMSDNARPALYGARYQPRLLRSGPMARWTLVGRHCEAGDVIAEVDLPRDVHPGDVVAVPVTGAYHHSLASNYNQVCRPALVGVRDGTTRVLVRAETEEDLLRRDVG</sequence>
<keyword evidence="6" id="KW-0028">Amino-acid biosynthesis</keyword>
<dbReference type="CDD" id="cd06828">
    <property type="entry name" value="PLPDE_III_DapDC"/>
    <property type="match status" value="1"/>
</dbReference>
<comment type="cofactor">
    <cofactor evidence="1 6 8 9">
        <name>pyridoxal 5'-phosphate</name>
        <dbReference type="ChEBI" id="CHEBI:597326"/>
    </cofactor>
</comment>
<dbReference type="InterPro" id="IPR009006">
    <property type="entry name" value="Ala_racemase/Decarboxylase_C"/>
</dbReference>
<comment type="similarity">
    <text evidence="6">Belongs to the Orn/Lys/Arg decarboxylase class-II family. LysA subfamily.</text>
</comment>
<organism evidence="11 12">
    <name type="scientific">Saccharothrix variisporea</name>
    <dbReference type="NCBI Taxonomy" id="543527"/>
    <lineage>
        <taxon>Bacteria</taxon>
        <taxon>Bacillati</taxon>
        <taxon>Actinomycetota</taxon>
        <taxon>Actinomycetes</taxon>
        <taxon>Pseudonocardiales</taxon>
        <taxon>Pseudonocardiaceae</taxon>
        <taxon>Saccharothrix</taxon>
    </lineage>
</organism>
<keyword evidence="12" id="KW-1185">Reference proteome</keyword>
<evidence type="ECO:0000256" key="7">
    <source>
        <dbReference type="NCBIfam" id="TIGR01048"/>
    </source>
</evidence>
<comment type="pathway">
    <text evidence="6 9">Amino-acid biosynthesis; L-lysine biosynthesis via DAP pathway; L-lysine from DL-2,6-diaminopimelate: step 1/1.</text>
</comment>
<evidence type="ECO:0000256" key="4">
    <source>
        <dbReference type="ARBA" id="ARBA00023154"/>
    </source>
</evidence>
<dbReference type="PRINTS" id="PR01181">
    <property type="entry name" value="DAPDCRBXLASE"/>
</dbReference>
<keyword evidence="5 6" id="KW-0456">Lyase</keyword>
<dbReference type="GO" id="GO:0009089">
    <property type="term" value="P:lysine biosynthetic process via diaminopimelate"/>
    <property type="evidence" value="ECO:0007669"/>
    <property type="project" value="UniProtKB-UniRule"/>
</dbReference>
<protein>
    <recommendedName>
        <fullName evidence="6 7">Diaminopimelate decarboxylase</fullName>
        <shortName evidence="6">DAP decarboxylase</shortName>
        <shortName evidence="6">DAPDC</shortName>
        <ecNumber evidence="6 7">4.1.1.20</ecNumber>
    </recommendedName>
</protein>
<keyword evidence="3 6" id="KW-0663">Pyridoxal phosphate</keyword>
<dbReference type="InterPro" id="IPR022644">
    <property type="entry name" value="De-COase2_N"/>
</dbReference>
<dbReference type="InterPro" id="IPR022653">
    <property type="entry name" value="De-COase2_pyr-phos_BS"/>
</dbReference>
<feature type="domain" description="Orn/DAP/Arg decarboxylase 2 N-terminal" evidence="10">
    <location>
        <begin position="70"/>
        <end position="308"/>
    </location>
</feature>
<evidence type="ECO:0000313" key="11">
    <source>
        <dbReference type="EMBL" id="RKT71880.1"/>
    </source>
</evidence>
<name>A0A495XC94_9PSEU</name>
<dbReference type="GO" id="GO:0008836">
    <property type="term" value="F:diaminopimelate decarboxylase activity"/>
    <property type="evidence" value="ECO:0007669"/>
    <property type="project" value="UniProtKB-UniRule"/>
</dbReference>
<dbReference type="PANTHER" id="PTHR43727:SF2">
    <property type="entry name" value="GROUP IV DECARBOXYLASE"/>
    <property type="match status" value="1"/>
</dbReference>
<dbReference type="Pfam" id="PF02784">
    <property type="entry name" value="Orn_Arg_deC_N"/>
    <property type="match status" value="1"/>
</dbReference>
<evidence type="ECO:0000256" key="5">
    <source>
        <dbReference type="ARBA" id="ARBA00023239"/>
    </source>
</evidence>
<feature type="binding site" evidence="6">
    <location>
        <position position="259"/>
    </location>
    <ligand>
        <name>pyridoxal 5'-phosphate</name>
        <dbReference type="ChEBI" id="CHEBI:597326"/>
    </ligand>
</feature>
<feature type="binding site" evidence="6">
    <location>
        <position position="393"/>
    </location>
    <ligand>
        <name>pyridoxal 5'-phosphate</name>
        <dbReference type="ChEBI" id="CHEBI:597326"/>
    </ligand>
</feature>
<dbReference type="PRINTS" id="PR01179">
    <property type="entry name" value="ODADCRBXLASE"/>
</dbReference>
<evidence type="ECO:0000256" key="1">
    <source>
        <dbReference type="ARBA" id="ARBA00001933"/>
    </source>
</evidence>
<comment type="catalytic activity">
    <reaction evidence="6 9">
        <text>meso-2,6-diaminopimelate + H(+) = L-lysine + CO2</text>
        <dbReference type="Rhea" id="RHEA:15101"/>
        <dbReference type="ChEBI" id="CHEBI:15378"/>
        <dbReference type="ChEBI" id="CHEBI:16526"/>
        <dbReference type="ChEBI" id="CHEBI:32551"/>
        <dbReference type="ChEBI" id="CHEBI:57791"/>
        <dbReference type="EC" id="4.1.1.20"/>
    </reaction>
</comment>
<feature type="binding site" evidence="6">
    <location>
        <position position="304"/>
    </location>
    <ligand>
        <name>substrate</name>
    </ligand>
</feature>
<dbReference type="InterPro" id="IPR000183">
    <property type="entry name" value="Orn/DAP/Arg_de-COase"/>
</dbReference>
<proteinExistence type="inferred from homology"/>
<feature type="active site" description="Proton donor" evidence="8">
    <location>
        <position position="364"/>
    </location>
</feature>
<dbReference type="SUPFAM" id="SSF50621">
    <property type="entry name" value="Alanine racemase C-terminal domain-like"/>
    <property type="match status" value="1"/>
</dbReference>
<feature type="binding site" evidence="6">
    <location>
        <begin position="301"/>
        <end position="304"/>
    </location>
    <ligand>
        <name>pyridoxal 5'-phosphate</name>
        <dbReference type="ChEBI" id="CHEBI:597326"/>
    </ligand>
</feature>
<feature type="modified residue" description="N6-(pyridoxal phosphate)lysine" evidence="6 8">
    <location>
        <position position="93"/>
    </location>
</feature>
<keyword evidence="4 6" id="KW-0457">Lysine biosynthesis</keyword>
<comment type="function">
    <text evidence="6">Specifically catalyzes the decarboxylation of meso-diaminopimelate (meso-DAP) to L-lysine.</text>
</comment>
<dbReference type="EC" id="4.1.1.20" evidence="6 7"/>
<dbReference type="InterPro" id="IPR029066">
    <property type="entry name" value="PLP-binding_barrel"/>
</dbReference>
<dbReference type="Proteomes" id="UP000272729">
    <property type="component" value="Unassembled WGS sequence"/>
</dbReference>
<reference evidence="11 12" key="1">
    <citation type="submission" date="2018-10" db="EMBL/GenBank/DDBJ databases">
        <title>Sequencing the genomes of 1000 actinobacteria strains.</title>
        <authorList>
            <person name="Klenk H.-P."/>
        </authorList>
    </citation>
    <scope>NUCLEOTIDE SEQUENCE [LARGE SCALE GENOMIC DNA]</scope>
    <source>
        <strain evidence="11 12">DSM 43911</strain>
    </source>
</reference>
<comment type="subunit">
    <text evidence="6">Homodimer.</text>
</comment>
<keyword evidence="2 6" id="KW-0210">Decarboxylase</keyword>
<dbReference type="PANTHER" id="PTHR43727">
    <property type="entry name" value="DIAMINOPIMELATE DECARBOXYLASE"/>
    <property type="match status" value="1"/>
</dbReference>
<dbReference type="SUPFAM" id="SSF51419">
    <property type="entry name" value="PLP-binding barrel"/>
    <property type="match status" value="1"/>
</dbReference>
<feature type="binding site" evidence="6">
    <location>
        <position position="336"/>
    </location>
    <ligand>
        <name>substrate</name>
    </ligand>
</feature>
<dbReference type="FunFam" id="3.20.20.10:FF:000003">
    <property type="entry name" value="Diaminopimelate decarboxylase"/>
    <property type="match status" value="1"/>
</dbReference>
<evidence type="ECO:0000256" key="3">
    <source>
        <dbReference type="ARBA" id="ARBA00022898"/>
    </source>
</evidence>
<feature type="binding site" evidence="6">
    <location>
        <position position="340"/>
    </location>
    <ligand>
        <name>substrate</name>
    </ligand>
</feature>
<dbReference type="GO" id="GO:0030170">
    <property type="term" value="F:pyridoxal phosphate binding"/>
    <property type="evidence" value="ECO:0007669"/>
    <property type="project" value="UniProtKB-UniRule"/>
</dbReference>
<comment type="caution">
    <text evidence="11">The sequence shown here is derived from an EMBL/GenBank/DDBJ whole genome shotgun (WGS) entry which is preliminary data.</text>
</comment>
<dbReference type="PROSITE" id="PS00878">
    <property type="entry name" value="ODR_DC_2_1"/>
    <property type="match status" value="1"/>
</dbReference>
<dbReference type="EMBL" id="RBXR01000001">
    <property type="protein sequence ID" value="RKT71880.1"/>
    <property type="molecule type" value="Genomic_DNA"/>
</dbReference>
<evidence type="ECO:0000313" key="12">
    <source>
        <dbReference type="Proteomes" id="UP000272729"/>
    </source>
</evidence>
<dbReference type="InterPro" id="IPR002986">
    <property type="entry name" value="DAP_deCOOHase_LysA"/>
</dbReference>
<evidence type="ECO:0000256" key="6">
    <source>
        <dbReference type="HAMAP-Rule" id="MF_02120"/>
    </source>
</evidence>
<dbReference type="UniPathway" id="UPA00034">
    <property type="reaction ID" value="UER00027"/>
</dbReference>
<dbReference type="NCBIfam" id="TIGR01048">
    <property type="entry name" value="lysA"/>
    <property type="match status" value="1"/>
</dbReference>
<gene>
    <name evidence="6" type="primary">lysA</name>
    <name evidence="11" type="ORF">DFJ66_5178</name>
</gene>
<dbReference type="HAMAP" id="MF_02120">
    <property type="entry name" value="LysA"/>
    <property type="match status" value="1"/>
</dbReference>
<evidence type="ECO:0000256" key="9">
    <source>
        <dbReference type="RuleBase" id="RU003738"/>
    </source>
</evidence>
<accession>A0A495XC94</accession>
<evidence type="ECO:0000256" key="8">
    <source>
        <dbReference type="PIRSR" id="PIRSR600183-50"/>
    </source>
</evidence>
<evidence type="ECO:0000259" key="10">
    <source>
        <dbReference type="Pfam" id="PF02784"/>
    </source>
</evidence>
<evidence type="ECO:0000256" key="2">
    <source>
        <dbReference type="ARBA" id="ARBA00022793"/>
    </source>
</evidence>
<feature type="binding site" evidence="6">
    <location>
        <position position="393"/>
    </location>
    <ligand>
        <name>substrate</name>
    </ligand>
</feature>
<feature type="binding site" evidence="6">
    <location>
        <position position="365"/>
    </location>
    <ligand>
        <name>substrate</name>
    </ligand>
</feature>
<dbReference type="Gene3D" id="2.40.37.10">
    <property type="entry name" value="Lyase, Ornithine Decarboxylase, Chain A, domain 1"/>
    <property type="match status" value="1"/>
</dbReference>